<reference evidence="1 2" key="1">
    <citation type="submission" date="2016-05" db="EMBL/GenBank/DDBJ databases">
        <title>A degradative enzymes factory behind the ericoid mycorrhizal symbiosis.</title>
        <authorList>
            <consortium name="DOE Joint Genome Institute"/>
            <person name="Martino E."/>
            <person name="Morin E."/>
            <person name="Grelet G."/>
            <person name="Kuo A."/>
            <person name="Kohler A."/>
            <person name="Daghino S."/>
            <person name="Barry K."/>
            <person name="Choi C."/>
            <person name="Cichocki N."/>
            <person name="Clum A."/>
            <person name="Copeland A."/>
            <person name="Hainaut M."/>
            <person name="Haridas S."/>
            <person name="Labutti K."/>
            <person name="Lindquist E."/>
            <person name="Lipzen A."/>
            <person name="Khouja H.-R."/>
            <person name="Murat C."/>
            <person name="Ohm R."/>
            <person name="Olson A."/>
            <person name="Spatafora J."/>
            <person name="Veneault-Fourrey C."/>
            <person name="Henrissat B."/>
            <person name="Grigoriev I."/>
            <person name="Martin F."/>
            <person name="Perotto S."/>
        </authorList>
    </citation>
    <scope>NUCLEOTIDE SEQUENCE [LARGE SCALE GENOMIC DNA]</scope>
    <source>
        <strain evidence="1 2">UAMH 7357</strain>
    </source>
</reference>
<dbReference type="Proteomes" id="UP000235672">
    <property type="component" value="Unassembled WGS sequence"/>
</dbReference>
<gene>
    <name evidence="1" type="ORF">NA56DRAFT_710251</name>
</gene>
<sequence length="548" mass="62016">MGLWTHDCIACGTSTSLQNRPGANREGAIQAQLNFAATFIDLSAASYNTLPTKTSIRLLNIEASYNSNSPLFCTFQELDLRDSALSYRWGDDEPIHPVILNDKIIYYNRLWIDALYINQLDGPERDSQVMMTRALFEMDVYMDDIKQYTELGWRHDLWKHYSQQACKGVRSLLRNPYWSRKWIVQELQLAGPNTSLVTNNGYTLLSRVAEFFFEGQSIMPPEDQGWYKTNLKNYQEILTRSPKMTSGTLDLEMALDMYGSDICSDPRDNIYALLGISKSSEIPVDYAKPLKRWTELMKDNQFPDLWGYQFVEAMKVIIGELTNTPPQQFSSASFRDLPACTVDFADIAKHNFKTAGKKSITVLYELFDQVASNHPSTFSTAFEFCTYGPELGDYFVDIIVDANPISTSECETQRQLYTDGQDLIPFSLEQASKLLQYSNASSQPNKLLPLAKDDIMCMFSGYQAALILRRVSEDKILCGIAVVKFKSSGWFGRAVGRFLMANAGSREVKSGTEGTGKSWLWKPCASVVQVFMKPHSIVNITNWKAEVG</sequence>
<organism evidence="1 2">
    <name type="scientific">Hyaloscypha hepaticicola</name>
    <dbReference type="NCBI Taxonomy" id="2082293"/>
    <lineage>
        <taxon>Eukaryota</taxon>
        <taxon>Fungi</taxon>
        <taxon>Dikarya</taxon>
        <taxon>Ascomycota</taxon>
        <taxon>Pezizomycotina</taxon>
        <taxon>Leotiomycetes</taxon>
        <taxon>Helotiales</taxon>
        <taxon>Hyaloscyphaceae</taxon>
        <taxon>Hyaloscypha</taxon>
    </lineage>
</organism>
<evidence type="ECO:0008006" key="3">
    <source>
        <dbReference type="Google" id="ProtNLM"/>
    </source>
</evidence>
<evidence type="ECO:0000313" key="2">
    <source>
        <dbReference type="Proteomes" id="UP000235672"/>
    </source>
</evidence>
<dbReference type="PANTHER" id="PTHR24148:SF64">
    <property type="entry name" value="HETEROKARYON INCOMPATIBILITY DOMAIN-CONTAINING PROTEIN"/>
    <property type="match status" value="1"/>
</dbReference>
<dbReference type="EMBL" id="KZ613516">
    <property type="protein sequence ID" value="PMD15035.1"/>
    <property type="molecule type" value="Genomic_DNA"/>
</dbReference>
<dbReference type="OrthoDB" id="3553147at2759"/>
<evidence type="ECO:0000313" key="1">
    <source>
        <dbReference type="EMBL" id="PMD15035.1"/>
    </source>
</evidence>
<proteinExistence type="predicted"/>
<protein>
    <recommendedName>
        <fullName evidence="3">Heterokaryon incompatibility domain-containing protein</fullName>
    </recommendedName>
</protein>
<keyword evidence="2" id="KW-1185">Reference proteome</keyword>
<name>A0A2J6PLY0_9HELO</name>
<dbReference type="InterPro" id="IPR052895">
    <property type="entry name" value="HetReg/Transcr_Mod"/>
</dbReference>
<accession>A0A2J6PLY0</accession>
<dbReference type="PANTHER" id="PTHR24148">
    <property type="entry name" value="ANKYRIN REPEAT DOMAIN-CONTAINING PROTEIN 39 HOMOLOG-RELATED"/>
    <property type="match status" value="1"/>
</dbReference>
<dbReference type="AlphaFoldDB" id="A0A2J6PLY0"/>